<dbReference type="InterPro" id="IPR043128">
    <property type="entry name" value="Rev_trsase/Diguanyl_cyclase"/>
</dbReference>
<protein>
    <recommendedName>
        <fullName evidence="5">CCHC-type domain-containing protein</fullName>
    </recommendedName>
</protein>
<keyword evidence="1" id="KW-0175">Coiled coil</keyword>
<dbReference type="Proteomes" id="UP001059041">
    <property type="component" value="Linkage Group LG2"/>
</dbReference>
<evidence type="ECO:0008006" key="5">
    <source>
        <dbReference type="Google" id="ProtNLM"/>
    </source>
</evidence>
<dbReference type="EMBL" id="JAFHDT010000002">
    <property type="protein sequence ID" value="KAI7812616.1"/>
    <property type="molecule type" value="Genomic_DNA"/>
</dbReference>
<evidence type="ECO:0000256" key="2">
    <source>
        <dbReference type="SAM" id="MobiDB-lite"/>
    </source>
</evidence>
<reference evidence="3" key="1">
    <citation type="submission" date="2021-02" db="EMBL/GenBank/DDBJ databases">
        <title>Comparative genomics reveals that relaxation of natural selection precedes convergent phenotypic evolution of cavefish.</title>
        <authorList>
            <person name="Peng Z."/>
        </authorList>
    </citation>
    <scope>NUCLEOTIDE SEQUENCE</scope>
    <source>
        <tissue evidence="3">Muscle</tissue>
    </source>
</reference>
<dbReference type="AlphaFoldDB" id="A0A9W7X297"/>
<feature type="compositionally biased region" description="Low complexity" evidence="2">
    <location>
        <begin position="201"/>
        <end position="214"/>
    </location>
</feature>
<accession>A0A9W7X297</accession>
<dbReference type="InterPro" id="IPR043502">
    <property type="entry name" value="DNA/RNA_pol_sf"/>
</dbReference>
<proteinExistence type="predicted"/>
<gene>
    <name evidence="3" type="ORF">IRJ41_005718</name>
</gene>
<dbReference type="Pfam" id="PF03564">
    <property type="entry name" value="DUF1759"/>
    <property type="match status" value="1"/>
</dbReference>
<evidence type="ECO:0000313" key="3">
    <source>
        <dbReference type="EMBL" id="KAI7812616.1"/>
    </source>
</evidence>
<organism evidence="3 4">
    <name type="scientific">Triplophysa rosa</name>
    <name type="common">Cave loach</name>
    <dbReference type="NCBI Taxonomy" id="992332"/>
    <lineage>
        <taxon>Eukaryota</taxon>
        <taxon>Metazoa</taxon>
        <taxon>Chordata</taxon>
        <taxon>Craniata</taxon>
        <taxon>Vertebrata</taxon>
        <taxon>Euteleostomi</taxon>
        <taxon>Actinopterygii</taxon>
        <taxon>Neopterygii</taxon>
        <taxon>Teleostei</taxon>
        <taxon>Ostariophysi</taxon>
        <taxon>Cypriniformes</taxon>
        <taxon>Nemacheilidae</taxon>
        <taxon>Triplophysa</taxon>
    </lineage>
</organism>
<dbReference type="Gene3D" id="3.30.70.270">
    <property type="match status" value="1"/>
</dbReference>
<feature type="compositionally biased region" description="Polar residues" evidence="2">
    <location>
        <begin position="271"/>
        <end position="284"/>
    </location>
</feature>
<feature type="region of interest" description="Disordered" evidence="2">
    <location>
        <begin position="195"/>
        <end position="214"/>
    </location>
</feature>
<feature type="compositionally biased region" description="Low complexity" evidence="2">
    <location>
        <begin position="58"/>
        <end position="75"/>
    </location>
</feature>
<name>A0A9W7X297_TRIRA</name>
<comment type="caution">
    <text evidence="3">The sequence shown here is derived from an EMBL/GenBank/DDBJ whole genome shotgun (WGS) entry which is preliminary data.</text>
</comment>
<evidence type="ECO:0000256" key="1">
    <source>
        <dbReference type="SAM" id="Coils"/>
    </source>
</evidence>
<dbReference type="InterPro" id="IPR005312">
    <property type="entry name" value="DUF1759"/>
</dbReference>
<sequence length="942" mass="104508">MDPAVSDAETRDRPRRTTNLPPHLDEYEVGYQPAGDPPPKASTSCPSQHRSSSRKTSHSGTSSHSRTSRRSVTSSGVYLPPELSSVQTAALEERIKQRQFDSLGQQVEEDSLADREYQLLQTQAKEAQRIQEEALTAKEALSKHLERQRKLHEAETELEIAKLVSSMLTTDSGSATPMPSGSPASSLDPTQLIHSSPAVCPQSPSLHQQLSSESPVVTSSVQPCSADQVMMDTGSQLSLKRLALTIPATEPVSAPDASALHLLSQTAPSRVPTVSQTLPTTAPSVRTGRPAVPLQPITAALTSPYVIQQALFPPVTPHAHPVQPPVTSQWTSALPPQAPSFTQPPSFMHLPRTGHSAYPSTELLLASAYGIPQPKLPVFESGNESDFALFKLALDNLLSNHSYLSEQYKYHVLLSHLKLPSAQQLAKAYMYHPHPYSAAMQALQDKYGQPRQLVKSELGAIMNSTPLKLGDANAFDSFALSVQSLVGMLRTLEGQNGYELMCGSHVDRLLVKLPPAYRDGFVEYYLSKRILQTGTDKTYTLPDLAAWLEIKSQAKRISSRAAAMFQSDSPKSYGKAAASARPKDQFTPVLLTREGSSKGPDAAAQKYSTKSKPMPYCPYCDNRDHYLNACDRFKRLTTTQIITWIKEEKRCWRCGRNHAAETCNLKRPCTVCPMSPMQPSWGFQQCLHMTVPTNDDLIHHVEKLWQVETLPYNTKMVTRSKEDKEAYTLLQNATVRVTVDGVQRYATPLLRRNPLSLLNAEKPAVLPSLRRTERMLARDPERTKVYCSEIRKLELAGYVAKITAEEADQSAESWFIPHHIVHHNGKDRIVFNCSFQHQGQSLNDQLLPGPNLGPSLLGVLLRFHQHSVAISGDIKGMFHQVRLLPGDKSVLRFIWRDMCREAEPDIYEWQVLPFGTTCSPCCAIYSMPSNTTSKDTKVIWTT</sequence>
<dbReference type="PANTHER" id="PTHR47331:SF5">
    <property type="entry name" value="RIBONUCLEASE H"/>
    <property type="match status" value="1"/>
</dbReference>
<dbReference type="PANTHER" id="PTHR47331">
    <property type="entry name" value="PHD-TYPE DOMAIN-CONTAINING PROTEIN"/>
    <property type="match status" value="1"/>
</dbReference>
<dbReference type="Gene3D" id="3.10.10.10">
    <property type="entry name" value="HIV Type 1 Reverse Transcriptase, subunit A, domain 1"/>
    <property type="match status" value="1"/>
</dbReference>
<dbReference type="SUPFAM" id="SSF56672">
    <property type="entry name" value="DNA/RNA polymerases"/>
    <property type="match status" value="1"/>
</dbReference>
<evidence type="ECO:0000313" key="4">
    <source>
        <dbReference type="Proteomes" id="UP001059041"/>
    </source>
</evidence>
<keyword evidence="4" id="KW-1185">Reference proteome</keyword>
<feature type="coiled-coil region" evidence="1">
    <location>
        <begin position="120"/>
        <end position="147"/>
    </location>
</feature>
<feature type="region of interest" description="Disordered" evidence="2">
    <location>
        <begin position="271"/>
        <end position="290"/>
    </location>
</feature>
<feature type="region of interest" description="Disordered" evidence="2">
    <location>
        <begin position="1"/>
        <end position="82"/>
    </location>
</feature>